<keyword evidence="1" id="KW-1277">Toxin-antitoxin system</keyword>
<dbReference type="EMBL" id="JAEUGD010000040">
    <property type="protein sequence ID" value="MBL6446766.1"/>
    <property type="molecule type" value="Genomic_DNA"/>
</dbReference>
<dbReference type="InterPro" id="IPR035093">
    <property type="entry name" value="RelE/ParE_toxin_dom_sf"/>
</dbReference>
<evidence type="ECO:0000313" key="3">
    <source>
        <dbReference type="Proteomes" id="UP000614216"/>
    </source>
</evidence>
<reference evidence="2" key="1">
    <citation type="submission" date="2021-01" db="EMBL/GenBank/DDBJ databases">
        <title>Fulvivirga kasyanovii gen. nov., sp nov., a novel member of the phylum Bacteroidetes isolated from seawater in a mussel farm.</title>
        <authorList>
            <person name="Zhao L.-H."/>
            <person name="Wang Z.-J."/>
        </authorList>
    </citation>
    <scope>NUCLEOTIDE SEQUENCE</scope>
    <source>
        <strain evidence="2">29W222</strain>
    </source>
</reference>
<dbReference type="AlphaFoldDB" id="A0A937FYF4"/>
<organism evidence="2 3">
    <name type="scientific">Fulvivirga marina</name>
    <dbReference type="NCBI Taxonomy" id="2494733"/>
    <lineage>
        <taxon>Bacteria</taxon>
        <taxon>Pseudomonadati</taxon>
        <taxon>Bacteroidota</taxon>
        <taxon>Cytophagia</taxon>
        <taxon>Cytophagales</taxon>
        <taxon>Fulvivirgaceae</taxon>
        <taxon>Fulvivirga</taxon>
    </lineage>
</organism>
<name>A0A937FYF4_9BACT</name>
<gene>
    <name evidence="2" type="ORF">JMN32_10615</name>
</gene>
<keyword evidence="3" id="KW-1185">Reference proteome</keyword>
<proteinExistence type="predicted"/>
<sequence>MTVELTDLAEESLREIHCRFPKSKAQQVVDKILDRAATLSTLASRGRIVEELRNLNQGHRFVLEGDYKIIYLQEGETVYVTDIFNMSKHPENIRKRYLSR</sequence>
<evidence type="ECO:0000256" key="1">
    <source>
        <dbReference type="ARBA" id="ARBA00022649"/>
    </source>
</evidence>
<dbReference type="InterPro" id="IPR007712">
    <property type="entry name" value="RelE/ParE_toxin"/>
</dbReference>
<protein>
    <submittedName>
        <fullName evidence="2">Type II toxin-antitoxin system RelE/ParE family toxin</fullName>
    </submittedName>
</protein>
<dbReference type="RefSeq" id="WP_202856311.1">
    <property type="nucleotide sequence ID" value="NZ_JAEUGD010000040.1"/>
</dbReference>
<accession>A0A937FYF4</accession>
<dbReference type="Pfam" id="PF05016">
    <property type="entry name" value="ParE_toxin"/>
    <property type="match status" value="1"/>
</dbReference>
<dbReference type="Proteomes" id="UP000614216">
    <property type="component" value="Unassembled WGS sequence"/>
</dbReference>
<comment type="caution">
    <text evidence="2">The sequence shown here is derived from an EMBL/GenBank/DDBJ whole genome shotgun (WGS) entry which is preliminary data.</text>
</comment>
<dbReference type="Gene3D" id="3.30.2310.20">
    <property type="entry name" value="RelE-like"/>
    <property type="match status" value="1"/>
</dbReference>
<evidence type="ECO:0000313" key="2">
    <source>
        <dbReference type="EMBL" id="MBL6446766.1"/>
    </source>
</evidence>